<dbReference type="Proteomes" id="UP000834106">
    <property type="component" value="Chromosome 18"/>
</dbReference>
<dbReference type="InterPro" id="IPR002885">
    <property type="entry name" value="PPR_rpt"/>
</dbReference>
<dbReference type="GO" id="GO:0009451">
    <property type="term" value="P:RNA modification"/>
    <property type="evidence" value="ECO:0007669"/>
    <property type="project" value="InterPro"/>
</dbReference>
<evidence type="ECO:0000313" key="4">
    <source>
        <dbReference type="Proteomes" id="UP000834106"/>
    </source>
</evidence>
<dbReference type="FunFam" id="1.25.40.10:FF:000733">
    <property type="entry name" value="Pentatricopeptide repeat-containing protein, chloroplastic"/>
    <property type="match status" value="1"/>
</dbReference>
<gene>
    <name evidence="3" type="ORF">FPE_LOCUS29679</name>
</gene>
<dbReference type="Gene3D" id="1.25.40.10">
    <property type="entry name" value="Tetratricopeptide repeat domain"/>
    <property type="match status" value="2"/>
</dbReference>
<dbReference type="NCBIfam" id="TIGR00756">
    <property type="entry name" value="PPR"/>
    <property type="match status" value="3"/>
</dbReference>
<dbReference type="Pfam" id="PF13041">
    <property type="entry name" value="PPR_2"/>
    <property type="match status" value="1"/>
</dbReference>
<dbReference type="Pfam" id="PF01535">
    <property type="entry name" value="PPR"/>
    <property type="match status" value="2"/>
</dbReference>
<evidence type="ECO:0000256" key="2">
    <source>
        <dbReference type="PROSITE-ProRule" id="PRU00708"/>
    </source>
</evidence>
<keyword evidence="1" id="KW-0677">Repeat</keyword>
<reference evidence="3" key="1">
    <citation type="submission" date="2023-05" db="EMBL/GenBank/DDBJ databases">
        <authorList>
            <person name="Huff M."/>
        </authorList>
    </citation>
    <scope>NUCLEOTIDE SEQUENCE</scope>
</reference>
<dbReference type="EMBL" id="OU503053">
    <property type="protein sequence ID" value="CAI9782249.1"/>
    <property type="molecule type" value="Genomic_DNA"/>
</dbReference>
<protein>
    <recommendedName>
        <fullName evidence="5">Pentatricopeptide repeat-containing protein</fullName>
    </recommendedName>
</protein>
<dbReference type="InterPro" id="IPR046960">
    <property type="entry name" value="PPR_At4g14850-like_plant"/>
</dbReference>
<accession>A0AAD2A5Y5</accession>
<evidence type="ECO:0000256" key="1">
    <source>
        <dbReference type="ARBA" id="ARBA00022737"/>
    </source>
</evidence>
<dbReference type="AlphaFoldDB" id="A0AAD2A5Y5"/>
<name>A0AAD2A5Y5_9LAMI</name>
<proteinExistence type="predicted"/>
<organism evidence="3 4">
    <name type="scientific">Fraxinus pennsylvanica</name>
    <dbReference type="NCBI Taxonomy" id="56036"/>
    <lineage>
        <taxon>Eukaryota</taxon>
        <taxon>Viridiplantae</taxon>
        <taxon>Streptophyta</taxon>
        <taxon>Embryophyta</taxon>
        <taxon>Tracheophyta</taxon>
        <taxon>Spermatophyta</taxon>
        <taxon>Magnoliopsida</taxon>
        <taxon>eudicotyledons</taxon>
        <taxon>Gunneridae</taxon>
        <taxon>Pentapetalae</taxon>
        <taxon>asterids</taxon>
        <taxon>lamiids</taxon>
        <taxon>Lamiales</taxon>
        <taxon>Oleaceae</taxon>
        <taxon>Oleeae</taxon>
        <taxon>Fraxinus</taxon>
    </lineage>
</organism>
<keyword evidence="4" id="KW-1185">Reference proteome</keyword>
<dbReference type="PANTHER" id="PTHR47926:SF533">
    <property type="entry name" value="DYW DOMAIN-CONTAINING PROTEIN"/>
    <property type="match status" value="1"/>
</dbReference>
<dbReference type="GO" id="GO:0003723">
    <property type="term" value="F:RNA binding"/>
    <property type="evidence" value="ECO:0007669"/>
    <property type="project" value="InterPro"/>
</dbReference>
<dbReference type="PROSITE" id="PS51375">
    <property type="entry name" value="PPR"/>
    <property type="match status" value="2"/>
</dbReference>
<feature type="repeat" description="PPR" evidence="2">
    <location>
        <begin position="141"/>
        <end position="175"/>
    </location>
</feature>
<evidence type="ECO:0000313" key="3">
    <source>
        <dbReference type="EMBL" id="CAI9782249.1"/>
    </source>
</evidence>
<sequence length="406" mass="45639">MSLPTSTHYPLLPSPFLSTFPQTHDNLPLPPSTATTRSKSSWIETLRSQTRSKQFRDAISTFIQMQLSSVQPDNFAFPASLKAVTALQDLNLGKQIHGSVVKLGYDSSSVTVANTLLHMYGKCGDDIDQVLKVFARIPQKDQVSWNSIINALCKHEEWELAIEAFRLMRLEKIEPSSFTLVSLLLACSNLSRSHGLRIGKQVHGYSLRVDDRKTFTNNSLMAMYSKLGRVDVAKAIFERFIDRDMVSWNTIISSFSQNDRFYEALECLSFMIVEGFKPDGITISKTEDEEKSDLDDNILFLFKPNSITLMTVLPSCAGLAAISKGKEIHACAIRNVLESDVAVGSALVDMSGFRLDDAISIKIGKKMPFNSRYSKSVEIRVEGEVKRAEYPLAQWHRIRRKLILMN</sequence>
<dbReference type="PANTHER" id="PTHR47926">
    <property type="entry name" value="PENTATRICOPEPTIDE REPEAT-CONTAINING PROTEIN"/>
    <property type="match status" value="1"/>
</dbReference>
<dbReference type="InterPro" id="IPR011990">
    <property type="entry name" value="TPR-like_helical_dom_sf"/>
</dbReference>
<feature type="repeat" description="PPR" evidence="2">
    <location>
        <begin position="244"/>
        <end position="278"/>
    </location>
</feature>
<evidence type="ECO:0008006" key="5">
    <source>
        <dbReference type="Google" id="ProtNLM"/>
    </source>
</evidence>